<comment type="caution">
    <text evidence="3">The sequence shown here is derived from an EMBL/GenBank/DDBJ whole genome shotgun (WGS) entry which is preliminary data.</text>
</comment>
<proteinExistence type="predicted"/>
<organism evidence="3 4">
    <name type="scientific">Guyanagaster necrorhizus</name>
    <dbReference type="NCBI Taxonomy" id="856835"/>
    <lineage>
        <taxon>Eukaryota</taxon>
        <taxon>Fungi</taxon>
        <taxon>Dikarya</taxon>
        <taxon>Basidiomycota</taxon>
        <taxon>Agaricomycotina</taxon>
        <taxon>Agaricomycetes</taxon>
        <taxon>Agaricomycetidae</taxon>
        <taxon>Agaricales</taxon>
        <taxon>Marasmiineae</taxon>
        <taxon>Physalacriaceae</taxon>
        <taxon>Guyanagaster</taxon>
    </lineage>
</organism>
<keyword evidence="1" id="KW-1133">Transmembrane helix</keyword>
<evidence type="ECO:0000313" key="3">
    <source>
        <dbReference type="EMBL" id="KAG7443249.1"/>
    </source>
</evidence>
<evidence type="ECO:0000313" key="4">
    <source>
        <dbReference type="Proteomes" id="UP000812287"/>
    </source>
</evidence>
<reference evidence="3" key="1">
    <citation type="submission" date="2020-11" db="EMBL/GenBank/DDBJ databases">
        <title>Adaptations for nitrogen fixation in a non-lichenized fungal sporocarp promotes dispersal by wood-feeding termites.</title>
        <authorList>
            <consortium name="DOE Joint Genome Institute"/>
            <person name="Koch R.A."/>
            <person name="Yoon G."/>
            <person name="Arayal U."/>
            <person name="Lail K."/>
            <person name="Amirebrahimi M."/>
            <person name="Labutti K."/>
            <person name="Lipzen A."/>
            <person name="Riley R."/>
            <person name="Barry K."/>
            <person name="Henrissat B."/>
            <person name="Grigoriev I.V."/>
            <person name="Herr J.R."/>
            <person name="Aime M.C."/>
        </authorList>
    </citation>
    <scope>NUCLEOTIDE SEQUENCE</scope>
    <source>
        <strain evidence="3">MCA 3950</strain>
    </source>
</reference>
<protein>
    <submittedName>
        <fullName evidence="3">Uncharacterized protein</fullName>
    </submittedName>
</protein>
<feature type="signal peptide" evidence="2">
    <location>
        <begin position="1"/>
        <end position="20"/>
    </location>
</feature>
<keyword evidence="1" id="KW-0812">Transmembrane</keyword>
<feature type="transmembrane region" description="Helical" evidence="1">
    <location>
        <begin position="157"/>
        <end position="181"/>
    </location>
</feature>
<dbReference type="EMBL" id="MU250546">
    <property type="protein sequence ID" value="KAG7443249.1"/>
    <property type="molecule type" value="Genomic_DNA"/>
</dbReference>
<evidence type="ECO:0000256" key="2">
    <source>
        <dbReference type="SAM" id="SignalP"/>
    </source>
</evidence>
<dbReference type="AlphaFoldDB" id="A0A9P7VNT4"/>
<dbReference type="OrthoDB" id="2985066at2759"/>
<dbReference type="RefSeq" id="XP_043036749.1">
    <property type="nucleotide sequence ID" value="XM_043179409.1"/>
</dbReference>
<gene>
    <name evidence="3" type="ORF">BT62DRAFT_1078627</name>
</gene>
<dbReference type="Proteomes" id="UP000812287">
    <property type="component" value="Unassembled WGS sequence"/>
</dbReference>
<accession>A0A9P7VNT4</accession>
<feature type="chain" id="PRO_5040409108" evidence="2">
    <location>
        <begin position="21"/>
        <end position="241"/>
    </location>
</feature>
<keyword evidence="2" id="KW-0732">Signal</keyword>
<evidence type="ECO:0000256" key="1">
    <source>
        <dbReference type="SAM" id="Phobius"/>
    </source>
</evidence>
<name>A0A9P7VNT4_9AGAR</name>
<keyword evidence="1" id="KW-0472">Membrane</keyword>
<dbReference type="GeneID" id="66101703"/>
<keyword evidence="4" id="KW-1185">Reference proteome</keyword>
<sequence length="241" mass="26975">MLFYLQCWMLFSFLFPTTMAFIVRLENNCGSGSPLIIHEDGTRAEGVHSYHSAEILSVFLDQGTGTSYLPSSMLTKSGSCGPQGENCPTVRVDESEFHCGTIGNLGTSSIPISLLYSCTSVPGHLTITFCPPIPAFVDQHVPPRFRRLVSRQIAEMLWTPIIIASILGSLAVFLLLIMLYMRWSRVPEMPMMIGIHVHPPLTPELPRHPPRSYVSMPRSQLFHDMKLFPAVHSEPMSVWED</sequence>